<name>A0ABP4FQI0_9ACTN</name>
<dbReference type="InterPro" id="IPR029063">
    <property type="entry name" value="SAM-dependent_MTases_sf"/>
</dbReference>
<dbReference type="GO" id="GO:0008168">
    <property type="term" value="F:methyltransferase activity"/>
    <property type="evidence" value="ECO:0007669"/>
    <property type="project" value="UniProtKB-KW"/>
</dbReference>
<evidence type="ECO:0000256" key="1">
    <source>
        <dbReference type="ARBA" id="ARBA00003907"/>
    </source>
</evidence>
<dbReference type="SUPFAM" id="SSF53335">
    <property type="entry name" value="S-adenosyl-L-methionine-dependent methyltransferases"/>
    <property type="match status" value="1"/>
</dbReference>
<evidence type="ECO:0000256" key="4">
    <source>
        <dbReference type="ARBA" id="ARBA00022679"/>
    </source>
</evidence>
<protein>
    <recommendedName>
        <fullName evidence="6">S-adenosyl-L-methionine-dependent methyltransferase</fullName>
        <ecNumber evidence="6">2.1.1.-</ecNumber>
    </recommendedName>
</protein>
<comment type="caution">
    <text evidence="7">The sequence shown here is derived from an EMBL/GenBank/DDBJ whole genome shotgun (WGS) entry which is preliminary data.</text>
</comment>
<dbReference type="RefSeq" id="WP_344280885.1">
    <property type="nucleotide sequence ID" value="NZ_BAAAKV010000050.1"/>
</dbReference>
<accession>A0ABP4FQI0</accession>
<dbReference type="EMBL" id="BAAAKV010000050">
    <property type="protein sequence ID" value="GAA1186279.1"/>
    <property type="molecule type" value="Genomic_DNA"/>
</dbReference>
<comment type="function">
    <text evidence="1 6">Exhibits S-adenosyl-L-methionine-dependent methyltransferase activity.</text>
</comment>
<gene>
    <name evidence="7" type="ORF">GCM10009654_49810</name>
</gene>
<dbReference type="InterPro" id="IPR011610">
    <property type="entry name" value="SAM_mthyl_Trfase_ML2640-like"/>
</dbReference>
<dbReference type="EC" id="2.1.1.-" evidence="6"/>
<evidence type="ECO:0000256" key="3">
    <source>
        <dbReference type="ARBA" id="ARBA00022603"/>
    </source>
</evidence>
<dbReference type="Gene3D" id="3.40.50.150">
    <property type="entry name" value="Vaccinia Virus protein VP39"/>
    <property type="match status" value="1"/>
</dbReference>
<evidence type="ECO:0000256" key="5">
    <source>
        <dbReference type="ARBA" id="ARBA00022691"/>
    </source>
</evidence>
<comment type="similarity">
    <text evidence="2 6">Belongs to the UPF0677 family.</text>
</comment>
<dbReference type="NCBIfam" id="TIGR00027">
    <property type="entry name" value="mthyl_TIGR00027"/>
    <property type="match status" value="1"/>
</dbReference>
<evidence type="ECO:0000256" key="2">
    <source>
        <dbReference type="ARBA" id="ARBA00008138"/>
    </source>
</evidence>
<dbReference type="InterPro" id="IPR007213">
    <property type="entry name" value="Ppm1/Ppm2/Tcmp"/>
</dbReference>
<keyword evidence="3 6" id="KW-0489">Methyltransferase</keyword>
<dbReference type="PANTHER" id="PTHR43619">
    <property type="entry name" value="S-ADENOSYL-L-METHIONINE-DEPENDENT METHYLTRANSFERASE YKTD-RELATED"/>
    <property type="match status" value="1"/>
</dbReference>
<dbReference type="PANTHER" id="PTHR43619:SF2">
    <property type="entry name" value="S-ADENOSYL-L-METHIONINE-DEPENDENT METHYLTRANSFERASES SUPERFAMILY PROTEIN"/>
    <property type="match status" value="1"/>
</dbReference>
<dbReference type="Pfam" id="PF04072">
    <property type="entry name" value="LCM"/>
    <property type="match status" value="1"/>
</dbReference>
<dbReference type="GO" id="GO:0032259">
    <property type="term" value="P:methylation"/>
    <property type="evidence" value="ECO:0007669"/>
    <property type="project" value="UniProtKB-KW"/>
</dbReference>
<keyword evidence="8" id="KW-1185">Reference proteome</keyword>
<proteinExistence type="inferred from homology"/>
<organism evidence="7 8">
    <name type="scientific">Streptomyces hebeiensis</name>
    <dbReference type="NCBI Taxonomy" id="229486"/>
    <lineage>
        <taxon>Bacteria</taxon>
        <taxon>Bacillati</taxon>
        <taxon>Actinomycetota</taxon>
        <taxon>Actinomycetes</taxon>
        <taxon>Kitasatosporales</taxon>
        <taxon>Streptomycetaceae</taxon>
        <taxon>Streptomyces</taxon>
    </lineage>
</organism>
<reference evidence="8" key="1">
    <citation type="journal article" date="2019" name="Int. J. Syst. Evol. Microbiol.">
        <title>The Global Catalogue of Microorganisms (GCM) 10K type strain sequencing project: providing services to taxonomists for standard genome sequencing and annotation.</title>
        <authorList>
            <consortium name="The Broad Institute Genomics Platform"/>
            <consortium name="The Broad Institute Genome Sequencing Center for Infectious Disease"/>
            <person name="Wu L."/>
            <person name="Ma J."/>
        </authorList>
    </citation>
    <scope>NUCLEOTIDE SEQUENCE [LARGE SCALE GENOMIC DNA]</scope>
    <source>
        <strain evidence="8">JCM 12696</strain>
    </source>
</reference>
<dbReference type="Proteomes" id="UP001501371">
    <property type="component" value="Unassembled WGS sequence"/>
</dbReference>
<evidence type="ECO:0000313" key="8">
    <source>
        <dbReference type="Proteomes" id="UP001501371"/>
    </source>
</evidence>
<sequence>MTQLHLPDGVGVTALMAAYARAQEMRREAPLFVDELAAQFVGDALGISTRDGSELPRLGPARDDGSSDLWNSLGGSFVARTPFYDRYLQERVAAGCRQIVQLGAGLDARAFRLPLGSDVAMYELDTPAVLDYKDGVLARHGAEPVVKRVPVGVDLREDWVGALRVAGFCPDQPTAWMAEGLFMYFTAEEANGLLRDITAASAPGSALGGEYLSRRTRIDDVAAADEDERALIELSVASDRGGPGVTPDVWLKSHGWRGEYHQLVDELAAVGRPVPPLWDVEKPDPLRVWLFTATLASA</sequence>
<evidence type="ECO:0000256" key="6">
    <source>
        <dbReference type="RuleBase" id="RU362030"/>
    </source>
</evidence>
<evidence type="ECO:0000313" key="7">
    <source>
        <dbReference type="EMBL" id="GAA1186279.1"/>
    </source>
</evidence>
<keyword evidence="5 6" id="KW-0949">S-adenosyl-L-methionine</keyword>
<keyword evidence="4" id="KW-0808">Transferase</keyword>